<dbReference type="GO" id="GO:0000981">
    <property type="term" value="F:DNA-binding transcription factor activity, RNA polymerase II-specific"/>
    <property type="evidence" value="ECO:0007669"/>
    <property type="project" value="InterPro"/>
</dbReference>
<dbReference type="InterPro" id="IPR009057">
    <property type="entry name" value="Homeodomain-like_sf"/>
</dbReference>
<name>A0A067M9H9_BOTB1</name>
<comment type="subcellular location">
    <subcellularLocation>
        <location evidence="4 5">Nucleus</location>
    </subcellularLocation>
</comment>
<evidence type="ECO:0000256" key="5">
    <source>
        <dbReference type="RuleBase" id="RU000682"/>
    </source>
</evidence>
<keyword evidence="1 4" id="KW-0238">DNA-binding</keyword>
<dbReference type="PROSITE" id="PS00027">
    <property type="entry name" value="HOMEOBOX_1"/>
    <property type="match status" value="1"/>
</dbReference>
<dbReference type="GO" id="GO:0005634">
    <property type="term" value="C:nucleus"/>
    <property type="evidence" value="ECO:0007669"/>
    <property type="project" value="UniProtKB-SubCell"/>
</dbReference>
<dbReference type="HOGENOM" id="CLU_813773_0_0_1"/>
<evidence type="ECO:0000256" key="3">
    <source>
        <dbReference type="ARBA" id="ARBA00023242"/>
    </source>
</evidence>
<dbReference type="GO" id="GO:0030154">
    <property type="term" value="P:cell differentiation"/>
    <property type="evidence" value="ECO:0007669"/>
    <property type="project" value="TreeGrafter"/>
</dbReference>
<evidence type="ECO:0000256" key="6">
    <source>
        <dbReference type="SAM" id="MobiDB-lite"/>
    </source>
</evidence>
<dbReference type="STRING" id="930990.A0A067M9H9"/>
<dbReference type="InterPro" id="IPR051000">
    <property type="entry name" value="Homeobox_DNA-bind_prot"/>
</dbReference>
<gene>
    <name evidence="8" type="ORF">BOTBODRAFT_56815</name>
</gene>
<feature type="compositionally biased region" description="Low complexity" evidence="6">
    <location>
        <begin position="272"/>
        <end position="284"/>
    </location>
</feature>
<evidence type="ECO:0000313" key="8">
    <source>
        <dbReference type="EMBL" id="KDQ12234.1"/>
    </source>
</evidence>
<dbReference type="PANTHER" id="PTHR24324:SF9">
    <property type="entry name" value="HOMEOBOX DOMAIN-CONTAINING PROTEIN"/>
    <property type="match status" value="1"/>
</dbReference>
<dbReference type="InParanoid" id="A0A067M9H9"/>
<reference evidence="9" key="1">
    <citation type="journal article" date="2014" name="Proc. Natl. Acad. Sci. U.S.A.">
        <title>Extensive sampling of basidiomycete genomes demonstrates inadequacy of the white-rot/brown-rot paradigm for wood decay fungi.</title>
        <authorList>
            <person name="Riley R."/>
            <person name="Salamov A.A."/>
            <person name="Brown D.W."/>
            <person name="Nagy L.G."/>
            <person name="Floudas D."/>
            <person name="Held B.W."/>
            <person name="Levasseur A."/>
            <person name="Lombard V."/>
            <person name="Morin E."/>
            <person name="Otillar R."/>
            <person name="Lindquist E.A."/>
            <person name="Sun H."/>
            <person name="LaButti K.M."/>
            <person name="Schmutz J."/>
            <person name="Jabbour D."/>
            <person name="Luo H."/>
            <person name="Baker S.E."/>
            <person name="Pisabarro A.G."/>
            <person name="Walton J.D."/>
            <person name="Blanchette R.A."/>
            <person name="Henrissat B."/>
            <person name="Martin F."/>
            <person name="Cullen D."/>
            <person name="Hibbett D.S."/>
            <person name="Grigoriev I.V."/>
        </authorList>
    </citation>
    <scope>NUCLEOTIDE SEQUENCE [LARGE SCALE GENOMIC DNA]</scope>
    <source>
        <strain evidence="9">FD-172 SS1</strain>
    </source>
</reference>
<evidence type="ECO:0000313" key="9">
    <source>
        <dbReference type="Proteomes" id="UP000027195"/>
    </source>
</evidence>
<accession>A0A067M9H9</accession>
<keyword evidence="3 4" id="KW-0539">Nucleus</keyword>
<organism evidence="8 9">
    <name type="scientific">Botryobasidium botryosum (strain FD-172 SS1)</name>
    <dbReference type="NCBI Taxonomy" id="930990"/>
    <lineage>
        <taxon>Eukaryota</taxon>
        <taxon>Fungi</taxon>
        <taxon>Dikarya</taxon>
        <taxon>Basidiomycota</taxon>
        <taxon>Agaricomycotina</taxon>
        <taxon>Agaricomycetes</taxon>
        <taxon>Cantharellales</taxon>
        <taxon>Botryobasidiaceae</taxon>
        <taxon>Botryobasidium</taxon>
    </lineage>
</organism>
<dbReference type="PROSITE" id="PS50071">
    <property type="entry name" value="HOMEOBOX_2"/>
    <property type="match status" value="1"/>
</dbReference>
<dbReference type="EMBL" id="KL198051">
    <property type="protein sequence ID" value="KDQ12234.1"/>
    <property type="molecule type" value="Genomic_DNA"/>
</dbReference>
<dbReference type="CDD" id="cd00086">
    <property type="entry name" value="homeodomain"/>
    <property type="match status" value="1"/>
</dbReference>
<feature type="domain" description="Homeobox" evidence="7">
    <location>
        <begin position="83"/>
        <end position="143"/>
    </location>
</feature>
<feature type="region of interest" description="Disordered" evidence="6">
    <location>
        <begin position="23"/>
        <end position="46"/>
    </location>
</feature>
<dbReference type="SMART" id="SM00389">
    <property type="entry name" value="HOX"/>
    <property type="match status" value="1"/>
</dbReference>
<evidence type="ECO:0000256" key="1">
    <source>
        <dbReference type="ARBA" id="ARBA00023125"/>
    </source>
</evidence>
<feature type="DNA-binding region" description="Homeobox" evidence="4">
    <location>
        <begin position="85"/>
        <end position="144"/>
    </location>
</feature>
<dbReference type="Gene3D" id="1.10.10.60">
    <property type="entry name" value="Homeodomain-like"/>
    <property type="match status" value="1"/>
</dbReference>
<dbReference type="SUPFAM" id="SSF46689">
    <property type="entry name" value="Homeodomain-like"/>
    <property type="match status" value="1"/>
</dbReference>
<dbReference type="Pfam" id="PF00046">
    <property type="entry name" value="Homeodomain"/>
    <property type="match status" value="1"/>
</dbReference>
<protein>
    <recommendedName>
        <fullName evidence="7">Homeobox domain-containing protein</fullName>
    </recommendedName>
</protein>
<evidence type="ECO:0000256" key="4">
    <source>
        <dbReference type="PROSITE-ProRule" id="PRU00108"/>
    </source>
</evidence>
<dbReference type="InterPro" id="IPR017970">
    <property type="entry name" value="Homeobox_CS"/>
</dbReference>
<evidence type="ECO:0000256" key="2">
    <source>
        <dbReference type="ARBA" id="ARBA00023155"/>
    </source>
</evidence>
<dbReference type="PANTHER" id="PTHR24324">
    <property type="entry name" value="HOMEOBOX PROTEIN HHEX"/>
    <property type="match status" value="1"/>
</dbReference>
<dbReference type="Proteomes" id="UP000027195">
    <property type="component" value="Unassembled WGS sequence"/>
</dbReference>
<dbReference type="InterPro" id="IPR001356">
    <property type="entry name" value="HD"/>
</dbReference>
<keyword evidence="2 4" id="KW-0371">Homeobox</keyword>
<feature type="compositionally biased region" description="Low complexity" evidence="6">
    <location>
        <begin position="157"/>
        <end position="167"/>
    </location>
</feature>
<keyword evidence="9" id="KW-1185">Reference proteome</keyword>
<feature type="compositionally biased region" description="Basic and acidic residues" evidence="6">
    <location>
        <begin position="245"/>
        <end position="261"/>
    </location>
</feature>
<dbReference type="AlphaFoldDB" id="A0A067M9H9"/>
<proteinExistence type="predicted"/>
<dbReference type="OrthoDB" id="6159439at2759"/>
<evidence type="ECO:0000259" key="7">
    <source>
        <dbReference type="PROSITE" id="PS50071"/>
    </source>
</evidence>
<dbReference type="GO" id="GO:0000978">
    <property type="term" value="F:RNA polymerase II cis-regulatory region sequence-specific DNA binding"/>
    <property type="evidence" value="ECO:0007669"/>
    <property type="project" value="TreeGrafter"/>
</dbReference>
<feature type="region of interest" description="Disordered" evidence="6">
    <location>
        <begin position="155"/>
        <end position="322"/>
    </location>
</feature>
<sequence length="341" mass="36496">MPPIRSVHHAPSASAYASARFYSSPTPSISRSSSTTSTSSFHTTPSDPFILDPHAAALILASLPNPENPTLPHGMQTLPMAVDSQPKTRKRISPAQLKKLEKMYKKDTHPSRDVREELSRQLNMELKSVTIWFQNKRQTMKRAALHTAATSINSGFLPSSSSSSRPHSPSPPPPALSLPSPSNYPRPHLRPDDGPHSRFATDGAASEQHRRLTQGRSAQPHPYLGQPPRAWGPSSSSSDDEPEEERERESGSEHSGAKRSLDWACAKTKPMATVTTAAAAAARRTSADGGNGAAAPSYGNGSGSGSGGSASDSRSARWDRMSKKDEMDAALALCRLLHGVA</sequence>